<evidence type="ECO:0000313" key="1">
    <source>
        <dbReference type="EMBL" id="MBC8589571.1"/>
    </source>
</evidence>
<gene>
    <name evidence="1" type="ORF">H8689_00230</name>
</gene>
<dbReference type="Proteomes" id="UP000601522">
    <property type="component" value="Unassembled WGS sequence"/>
</dbReference>
<dbReference type="RefSeq" id="WP_249322394.1">
    <property type="nucleotide sequence ID" value="NZ_JACRTK010000001.1"/>
</dbReference>
<organism evidence="1 2">
    <name type="scientific">Wansuia hejianensis</name>
    <dbReference type="NCBI Taxonomy" id="2763667"/>
    <lineage>
        <taxon>Bacteria</taxon>
        <taxon>Bacillati</taxon>
        <taxon>Bacillota</taxon>
        <taxon>Clostridia</taxon>
        <taxon>Lachnospirales</taxon>
        <taxon>Lachnospiraceae</taxon>
        <taxon>Wansuia</taxon>
    </lineage>
</organism>
<keyword evidence="2" id="KW-1185">Reference proteome</keyword>
<comment type="caution">
    <text evidence="1">The sequence shown here is derived from an EMBL/GenBank/DDBJ whole genome shotgun (WGS) entry which is preliminary data.</text>
</comment>
<reference evidence="1 2" key="1">
    <citation type="submission" date="2020-08" db="EMBL/GenBank/DDBJ databases">
        <title>Genome public.</title>
        <authorList>
            <person name="Liu C."/>
            <person name="Sun Q."/>
        </authorList>
    </citation>
    <scope>NUCLEOTIDE SEQUENCE [LARGE SCALE GENOMIC DNA]</scope>
    <source>
        <strain evidence="1 2">NSJ-26</strain>
    </source>
</reference>
<protein>
    <submittedName>
        <fullName evidence="1">Uncharacterized protein</fullName>
    </submittedName>
</protein>
<dbReference type="AlphaFoldDB" id="A0A926EVA7"/>
<accession>A0A926EVA7</accession>
<sequence length="183" mass="22519">MNSFKKRGTFESFFDHRSSLIMQYSNGDITKREFLEYNYDLVRRANLKPFLRVDSYEKGMYNYQYYNVLAKYYNMLAKEVKNTRKHQRYYTYYLNKGNNYYHEKDRAALSLLKFLEFQRVEAYFIKVKSKRLRDKLYEIVLLDYEEAIFHSKATWLLDILRDEGVFIEDKKESLIDSYINERY</sequence>
<evidence type="ECO:0000313" key="2">
    <source>
        <dbReference type="Proteomes" id="UP000601522"/>
    </source>
</evidence>
<proteinExistence type="predicted"/>
<dbReference type="InterPro" id="IPR046590">
    <property type="entry name" value="DUF6648"/>
</dbReference>
<dbReference type="Pfam" id="PF20353">
    <property type="entry name" value="DUF6648"/>
    <property type="match status" value="1"/>
</dbReference>
<dbReference type="EMBL" id="JACRTK010000001">
    <property type="protein sequence ID" value="MBC8589571.1"/>
    <property type="molecule type" value="Genomic_DNA"/>
</dbReference>
<name>A0A926EVA7_9FIRM</name>